<feature type="compositionally biased region" description="Basic and acidic residues" evidence="1">
    <location>
        <begin position="192"/>
        <end position="205"/>
    </location>
</feature>
<evidence type="ECO:0000256" key="1">
    <source>
        <dbReference type="SAM" id="MobiDB-lite"/>
    </source>
</evidence>
<feature type="region of interest" description="Disordered" evidence="1">
    <location>
        <begin position="266"/>
        <end position="357"/>
    </location>
</feature>
<dbReference type="Proteomes" id="UP000005408">
    <property type="component" value="Unassembled WGS sequence"/>
</dbReference>
<sequence length="429" mass="47938">MDFVKQCPNTYESRISRSRINNCSTLDSYHCLKTEYNGLREICISPIWIKGDMCPIYIRGGKIGASKCIVQPQLECPTIVYKSSDVFNYTGCLPIIRENATTKNTHQDMCNSTFTCINDAGKNLQAAYFAVPALLLFLMLIGKIVLWKSDDTQIDQPEIVTPSFRNEKPNKKSGTGETKISLNIKGVIRGSAGEKESAEKTKDNAKTSNTEEESKLLLNVDDSAKENDEKIKIDTPDNDHISKEVTHLLDENLTKDNDHISEEVTHLVDEKLTKENPNSKPSTKESKRSSSKFKLPFPKRSSEKHKDTVEIEDAATNSDMTEGEGNDMSGDISIKEKQNNKPTKENIKLSDNENTSKADAFEKTDQSKLMVQFKEDMANLLLKKDVLILACPQNNENIDLGMEIAMISAKVSVVMVFVCPRIALLLNAV</sequence>
<feature type="region of interest" description="Disordered" evidence="1">
    <location>
        <begin position="191"/>
        <end position="238"/>
    </location>
</feature>
<dbReference type="EnsemblMetazoa" id="G23812.2">
    <property type="protein sequence ID" value="G23812.2:cds"/>
    <property type="gene ID" value="G23812"/>
</dbReference>
<evidence type="ECO:0000313" key="2">
    <source>
        <dbReference type="EnsemblMetazoa" id="G23812.2:cds"/>
    </source>
</evidence>
<evidence type="ECO:0000313" key="3">
    <source>
        <dbReference type="Proteomes" id="UP000005408"/>
    </source>
</evidence>
<dbReference type="AlphaFoldDB" id="A0A8W8KMS1"/>
<feature type="compositionally biased region" description="Basic and acidic residues" evidence="1">
    <location>
        <begin position="300"/>
        <end position="309"/>
    </location>
</feature>
<feature type="compositionally biased region" description="Basic and acidic residues" evidence="1">
    <location>
        <begin position="333"/>
        <end position="357"/>
    </location>
</feature>
<keyword evidence="3" id="KW-1185">Reference proteome</keyword>
<proteinExistence type="predicted"/>
<reference evidence="2" key="1">
    <citation type="submission" date="2022-08" db="UniProtKB">
        <authorList>
            <consortium name="EnsemblMetazoa"/>
        </authorList>
    </citation>
    <scope>IDENTIFICATION</scope>
    <source>
        <strain evidence="2">05x7-T-G4-1.051#20</strain>
    </source>
</reference>
<organism evidence="2 3">
    <name type="scientific">Magallana gigas</name>
    <name type="common">Pacific oyster</name>
    <name type="synonym">Crassostrea gigas</name>
    <dbReference type="NCBI Taxonomy" id="29159"/>
    <lineage>
        <taxon>Eukaryota</taxon>
        <taxon>Metazoa</taxon>
        <taxon>Spiralia</taxon>
        <taxon>Lophotrochozoa</taxon>
        <taxon>Mollusca</taxon>
        <taxon>Bivalvia</taxon>
        <taxon>Autobranchia</taxon>
        <taxon>Pteriomorphia</taxon>
        <taxon>Ostreida</taxon>
        <taxon>Ostreoidea</taxon>
        <taxon>Ostreidae</taxon>
        <taxon>Magallana</taxon>
    </lineage>
</organism>
<protein>
    <submittedName>
        <fullName evidence="2">Uncharacterized protein</fullName>
    </submittedName>
</protein>
<feature type="compositionally biased region" description="Basic and acidic residues" evidence="1">
    <location>
        <begin position="222"/>
        <end position="238"/>
    </location>
</feature>
<accession>A0A8W8KMS1</accession>
<name>A0A8W8KMS1_MAGGI</name>